<keyword evidence="2" id="KW-1185">Reference proteome</keyword>
<protein>
    <recommendedName>
        <fullName evidence="3">Polyketide cyclase</fullName>
    </recommendedName>
</protein>
<dbReference type="InterPro" id="IPR023393">
    <property type="entry name" value="START-like_dom_sf"/>
</dbReference>
<comment type="caution">
    <text evidence="1">The sequence shown here is derived from an EMBL/GenBank/DDBJ whole genome shotgun (WGS) entry which is preliminary data.</text>
</comment>
<dbReference type="InterPro" id="IPR019587">
    <property type="entry name" value="Polyketide_cyclase/dehydratase"/>
</dbReference>
<reference evidence="1 2" key="1">
    <citation type="submission" date="2021-01" db="EMBL/GenBank/DDBJ databases">
        <title>Whole genome shotgun sequence of Actinoplanes deccanensis NBRC 13994.</title>
        <authorList>
            <person name="Komaki H."/>
            <person name="Tamura T."/>
        </authorList>
    </citation>
    <scope>NUCLEOTIDE SEQUENCE [LARGE SCALE GENOMIC DNA]</scope>
    <source>
        <strain evidence="1 2">NBRC 13994</strain>
    </source>
</reference>
<dbReference type="EMBL" id="BOMI01000082">
    <property type="protein sequence ID" value="GID75660.1"/>
    <property type="molecule type" value="Genomic_DNA"/>
</dbReference>
<evidence type="ECO:0000313" key="1">
    <source>
        <dbReference type="EMBL" id="GID75660.1"/>
    </source>
</evidence>
<gene>
    <name evidence="1" type="ORF">Ade02nite_43010</name>
</gene>
<dbReference type="Proteomes" id="UP000609879">
    <property type="component" value="Unassembled WGS sequence"/>
</dbReference>
<proteinExistence type="predicted"/>
<sequence>MIVVERTLAVTAASGPVLGYLTDFGNTAAWDPAVQRSTRQDSGPIRPGASWLQVCKILGITTEMVYTLVSAEAGRLLFHGRNEGATCTDSVAVRPLAAGAEVTYRVELEMHGLAKLATPLMRVEFEKFGTASAVALTSALNGLAAMRTTEVQFPPPATLPSTVLGELPG</sequence>
<dbReference type="Gene3D" id="3.30.530.20">
    <property type="match status" value="1"/>
</dbReference>
<evidence type="ECO:0000313" key="2">
    <source>
        <dbReference type="Proteomes" id="UP000609879"/>
    </source>
</evidence>
<dbReference type="Pfam" id="PF10604">
    <property type="entry name" value="Polyketide_cyc2"/>
    <property type="match status" value="1"/>
</dbReference>
<accession>A0ABQ3Y716</accession>
<name>A0ABQ3Y716_9ACTN</name>
<organism evidence="1 2">
    <name type="scientific">Paractinoplanes deccanensis</name>
    <dbReference type="NCBI Taxonomy" id="113561"/>
    <lineage>
        <taxon>Bacteria</taxon>
        <taxon>Bacillati</taxon>
        <taxon>Actinomycetota</taxon>
        <taxon>Actinomycetes</taxon>
        <taxon>Micromonosporales</taxon>
        <taxon>Micromonosporaceae</taxon>
        <taxon>Paractinoplanes</taxon>
    </lineage>
</organism>
<dbReference type="SUPFAM" id="SSF55961">
    <property type="entry name" value="Bet v1-like"/>
    <property type="match status" value="1"/>
</dbReference>
<evidence type="ECO:0008006" key="3">
    <source>
        <dbReference type="Google" id="ProtNLM"/>
    </source>
</evidence>